<proteinExistence type="predicted"/>
<reference evidence="1" key="1">
    <citation type="submission" date="2019-02" db="EMBL/GenBank/DDBJ databases">
        <authorList>
            <consortium name="Genoscope - CEA"/>
            <person name="William W."/>
        </authorList>
    </citation>
    <scope>NUCLEOTIDE SEQUENCE [LARGE SCALE GENOMIC DNA]</scope>
    <source>
        <strain evidence="1">YSy11</strain>
    </source>
</reference>
<accession>A0A653E9V7</accession>
<name>A0A653E9V7_9PSED</name>
<sequence>MTGYNWDLIENLLRHAQSSGGESFKPREYAEQLAHQKSTISTAKPNLDDLKKLACDYEALLLKADFIAPRPEERGGNGENFVLTDRGQRLLNMLGSQQGREQLDAKGKAALVPEVFNSLPATAPMASH</sequence>
<organism evidence="1">
    <name type="scientific">Pseudomonas marincola</name>
    <dbReference type="NCBI Taxonomy" id="437900"/>
    <lineage>
        <taxon>Bacteria</taxon>
        <taxon>Pseudomonadati</taxon>
        <taxon>Pseudomonadota</taxon>
        <taxon>Gammaproteobacteria</taxon>
        <taxon>Pseudomonadales</taxon>
        <taxon>Pseudomonadaceae</taxon>
        <taxon>Pseudomonas</taxon>
    </lineage>
</organism>
<protein>
    <submittedName>
        <fullName evidence="1">Transcriptional regulator</fullName>
    </submittedName>
</protein>
<gene>
    <name evidence="1" type="ORF">PMYSY11_4349</name>
</gene>
<dbReference type="EMBL" id="LR215729">
    <property type="protein sequence ID" value="VEV99392.1"/>
    <property type="molecule type" value="Genomic_DNA"/>
</dbReference>
<evidence type="ECO:0000313" key="1">
    <source>
        <dbReference type="EMBL" id="VEV99392.1"/>
    </source>
</evidence>
<dbReference type="RefSeq" id="WP_150549473.1">
    <property type="nucleotide sequence ID" value="NZ_LR215729.2"/>
</dbReference>
<dbReference type="AlphaFoldDB" id="A0A653E9V7"/>